<dbReference type="AlphaFoldDB" id="A0A0R3BSD3"/>
<accession>A0A0R3BSD3</accession>
<sequence length="82" mass="8745">MLLILSDDERAELKSDDGVEDGTDTGSESLDRADLCLTPSSAFSVPPALPNACTPMRLTSLLNIQRTSYSRRAVAFAIASKA</sequence>
<reference evidence="1 2" key="1">
    <citation type="submission" date="2015-09" db="EMBL/GenBank/DDBJ databases">
        <title>Draft Genome Sequence of the Strain BR 3267 (Bradyrhizobium yuanmingense) recommended as inoculant for cowpea in Brazil.</title>
        <authorList>
            <person name="Simoes-Araujo J.L."/>
            <person name="Zilli J.E."/>
        </authorList>
    </citation>
    <scope>NUCLEOTIDE SEQUENCE [LARGE SCALE GENOMIC DNA]</scope>
    <source>
        <strain evidence="1 2">BR3267</strain>
    </source>
</reference>
<proteinExistence type="predicted"/>
<dbReference type="EMBL" id="LJYF01000051">
    <property type="protein sequence ID" value="KRP85867.1"/>
    <property type="molecule type" value="Genomic_DNA"/>
</dbReference>
<dbReference type="Proteomes" id="UP000051380">
    <property type="component" value="Unassembled WGS sequence"/>
</dbReference>
<protein>
    <submittedName>
        <fullName evidence="1">Uncharacterized protein</fullName>
    </submittedName>
</protein>
<evidence type="ECO:0000313" key="1">
    <source>
        <dbReference type="EMBL" id="KRP85867.1"/>
    </source>
</evidence>
<evidence type="ECO:0000313" key="2">
    <source>
        <dbReference type="Proteomes" id="UP000051380"/>
    </source>
</evidence>
<gene>
    <name evidence="1" type="ORF">AOQ72_04310</name>
</gene>
<comment type="caution">
    <text evidence="1">The sequence shown here is derived from an EMBL/GenBank/DDBJ whole genome shotgun (WGS) entry which is preliminary data.</text>
</comment>
<organism evidence="1 2">
    <name type="scientific">Bradyrhizobium yuanmingense</name>
    <dbReference type="NCBI Taxonomy" id="108015"/>
    <lineage>
        <taxon>Bacteria</taxon>
        <taxon>Pseudomonadati</taxon>
        <taxon>Pseudomonadota</taxon>
        <taxon>Alphaproteobacteria</taxon>
        <taxon>Hyphomicrobiales</taxon>
        <taxon>Nitrobacteraceae</taxon>
        <taxon>Bradyrhizobium</taxon>
    </lineage>
</organism>
<name>A0A0R3BSD3_9BRAD</name>